<dbReference type="Pfam" id="PF00704">
    <property type="entry name" value="Glyco_hydro_18"/>
    <property type="match status" value="1"/>
</dbReference>
<dbReference type="GO" id="GO:0030246">
    <property type="term" value="F:carbohydrate binding"/>
    <property type="evidence" value="ECO:0007669"/>
    <property type="project" value="InterPro"/>
</dbReference>
<proteinExistence type="inferred from homology"/>
<comment type="caution">
    <text evidence="11">The sequence shown here is derived from an EMBL/GenBank/DDBJ whole genome shotgun (WGS) entry which is preliminary data.</text>
</comment>
<dbReference type="GO" id="GO:0000272">
    <property type="term" value="P:polysaccharide catabolic process"/>
    <property type="evidence" value="ECO:0007669"/>
    <property type="project" value="UniProtKB-KW"/>
</dbReference>
<evidence type="ECO:0000259" key="10">
    <source>
        <dbReference type="PROSITE" id="PS51910"/>
    </source>
</evidence>
<evidence type="ECO:0000256" key="5">
    <source>
        <dbReference type="ARBA" id="ARBA00023277"/>
    </source>
</evidence>
<dbReference type="PROSITE" id="PS50853">
    <property type="entry name" value="FN3"/>
    <property type="match status" value="1"/>
</dbReference>
<comment type="similarity">
    <text evidence="1">Belongs to the glycosyl hydrolase 18 family. Chitinase class II subfamily.</text>
</comment>
<dbReference type="OrthoDB" id="315328at2"/>
<dbReference type="InterPro" id="IPR036573">
    <property type="entry name" value="CBM_sf_5/12"/>
</dbReference>
<dbReference type="InterPro" id="IPR003961">
    <property type="entry name" value="FN3_dom"/>
</dbReference>
<sequence>MIEPTALHAEKNVKGVDAASEMPSIQNKDVLVGYWHNWQGKNDGYQQGTSGNVKLSETPEGYNVIDVSFMKADTNERIPTFKPYNMSDSEFRGEVAKLNAQGRSVLIALGGADAHIQLKQGDEKALADEIIRLVETYGFDGLDIDLEQNAITAGDNQTVIPAALKTVKDHYRAKGKNFIITMAPEFPYLRTGGKYTSYIQSLEGYYDFINPQLYNQGGDGVTGTNGKWLAQNNDAVKEEFLYTISSHLINGNGFVQIPAHKLVLGIPANNDAAANGYVKDPTAVQNALNRLEADGNPVKGLMTWSVNWDGGVDKNGTSYNNNFVKTYAPMIHNGNKPVDSEAPSIPGNLLSTAQTGSSISLQWQASTDNVKVREYEVYRDGSKVGTSKTTSFTDQGLTANKTYSYFVKAVDTSGNPSGNSAIINVTTKDSGQAQYPEWGTQVSYKVGDKVTYNGKVYECTYAHTSHAGWEPHAAFALWRVVG</sequence>
<evidence type="ECO:0000259" key="9">
    <source>
        <dbReference type="PROSITE" id="PS50853"/>
    </source>
</evidence>
<dbReference type="Proteomes" id="UP000027822">
    <property type="component" value="Unassembled WGS sequence"/>
</dbReference>
<dbReference type="InterPro" id="IPR001579">
    <property type="entry name" value="Glyco_hydro_18_chit_AS"/>
</dbReference>
<keyword evidence="12" id="KW-1185">Reference proteome</keyword>
<dbReference type="InterPro" id="IPR036116">
    <property type="entry name" value="FN3_sf"/>
</dbReference>
<organism evidence="11 12">
    <name type="scientific">Bacillus manliponensis</name>
    <dbReference type="NCBI Taxonomy" id="574376"/>
    <lineage>
        <taxon>Bacteria</taxon>
        <taxon>Bacillati</taxon>
        <taxon>Bacillota</taxon>
        <taxon>Bacilli</taxon>
        <taxon>Bacillales</taxon>
        <taxon>Bacillaceae</taxon>
        <taxon>Bacillus</taxon>
        <taxon>Bacillus cereus group</taxon>
    </lineage>
</organism>
<dbReference type="Gene3D" id="2.10.10.20">
    <property type="entry name" value="Carbohydrate-binding module superfamily 5/12"/>
    <property type="match status" value="1"/>
</dbReference>
<keyword evidence="4 8" id="KW-0378">Hydrolase</keyword>
<dbReference type="CDD" id="cd02871">
    <property type="entry name" value="GH18_chitinase_D-like"/>
    <property type="match status" value="1"/>
</dbReference>
<dbReference type="InterPro" id="IPR011583">
    <property type="entry name" value="Chitinase_II/V-like_cat"/>
</dbReference>
<dbReference type="GO" id="GO:0008843">
    <property type="term" value="F:endochitinase activity"/>
    <property type="evidence" value="ECO:0007669"/>
    <property type="project" value="UniProtKB-EC"/>
</dbReference>
<dbReference type="SMART" id="SM00495">
    <property type="entry name" value="ChtBD3"/>
    <property type="match status" value="1"/>
</dbReference>
<dbReference type="PROSITE" id="PS01095">
    <property type="entry name" value="GH18_1"/>
    <property type="match status" value="1"/>
</dbReference>
<dbReference type="InterPro" id="IPR050542">
    <property type="entry name" value="Glycosyl_Hydrlase18_Chitinase"/>
</dbReference>
<dbReference type="STRING" id="574376.BAMA_20885"/>
<evidence type="ECO:0000256" key="1">
    <source>
        <dbReference type="ARBA" id="ARBA00009121"/>
    </source>
</evidence>
<dbReference type="EMBL" id="JOTN01000006">
    <property type="protein sequence ID" value="KEK19704.1"/>
    <property type="molecule type" value="Genomic_DNA"/>
</dbReference>
<evidence type="ECO:0000256" key="8">
    <source>
        <dbReference type="RuleBase" id="RU000489"/>
    </source>
</evidence>
<feature type="domain" description="GH18" evidence="10">
    <location>
        <begin position="29"/>
        <end position="334"/>
    </location>
</feature>
<dbReference type="SMART" id="SM00636">
    <property type="entry name" value="Glyco_18"/>
    <property type="match status" value="1"/>
</dbReference>
<dbReference type="CDD" id="cd12214">
    <property type="entry name" value="ChiA1_BD"/>
    <property type="match status" value="1"/>
</dbReference>
<gene>
    <name evidence="11" type="ORF">BAMA_20885</name>
</gene>
<dbReference type="AlphaFoldDB" id="A0A073JXE9"/>
<dbReference type="Gene3D" id="2.60.40.10">
    <property type="entry name" value="Immunoglobulins"/>
    <property type="match status" value="1"/>
</dbReference>
<evidence type="ECO:0000313" key="11">
    <source>
        <dbReference type="EMBL" id="KEK19704.1"/>
    </source>
</evidence>
<keyword evidence="3" id="KW-0732">Signal</keyword>
<dbReference type="Gene3D" id="3.20.20.80">
    <property type="entry name" value="Glycosidases"/>
    <property type="match status" value="1"/>
</dbReference>
<evidence type="ECO:0000256" key="2">
    <source>
        <dbReference type="ARBA" id="ARBA00012729"/>
    </source>
</evidence>
<name>A0A073JXE9_9BACI</name>
<dbReference type="PANTHER" id="PTHR45708">
    <property type="entry name" value="ENDOCHITINASE"/>
    <property type="match status" value="1"/>
</dbReference>
<evidence type="ECO:0000256" key="3">
    <source>
        <dbReference type="ARBA" id="ARBA00022729"/>
    </source>
</evidence>
<dbReference type="FunFam" id="2.60.40.10:FF:001114">
    <property type="entry name" value="Chitinase A1"/>
    <property type="match status" value="1"/>
</dbReference>
<dbReference type="Pfam" id="PF00041">
    <property type="entry name" value="fn3"/>
    <property type="match status" value="1"/>
</dbReference>
<dbReference type="SUPFAM" id="SSF49265">
    <property type="entry name" value="Fibronectin type III"/>
    <property type="match status" value="1"/>
</dbReference>
<feature type="domain" description="Fibronectin type-III" evidence="9">
    <location>
        <begin position="345"/>
        <end position="430"/>
    </location>
</feature>
<evidence type="ECO:0000256" key="4">
    <source>
        <dbReference type="ARBA" id="ARBA00022801"/>
    </source>
</evidence>
<dbReference type="SUPFAM" id="SSF51055">
    <property type="entry name" value="Carbohydrate binding domain"/>
    <property type="match status" value="1"/>
</dbReference>
<dbReference type="InterPro" id="IPR001223">
    <property type="entry name" value="Glyco_hydro18_cat"/>
</dbReference>
<evidence type="ECO:0000256" key="7">
    <source>
        <dbReference type="ARBA" id="ARBA00023326"/>
    </source>
</evidence>
<dbReference type="CDD" id="cd00063">
    <property type="entry name" value="FN3"/>
    <property type="match status" value="1"/>
</dbReference>
<dbReference type="EC" id="3.2.1.14" evidence="2"/>
<accession>A0A073JXE9</accession>
<dbReference type="eggNOG" id="COG3469">
    <property type="taxonomic scope" value="Bacteria"/>
</dbReference>
<dbReference type="InterPro" id="IPR003610">
    <property type="entry name" value="CBM5/12"/>
</dbReference>
<dbReference type="GO" id="GO:0008061">
    <property type="term" value="F:chitin binding"/>
    <property type="evidence" value="ECO:0007669"/>
    <property type="project" value="InterPro"/>
</dbReference>
<dbReference type="SMART" id="SM00060">
    <property type="entry name" value="FN3"/>
    <property type="match status" value="1"/>
</dbReference>
<dbReference type="PANTHER" id="PTHR45708:SF49">
    <property type="entry name" value="ENDOCHITINASE"/>
    <property type="match status" value="1"/>
</dbReference>
<dbReference type="PROSITE" id="PS51910">
    <property type="entry name" value="GH18_2"/>
    <property type="match status" value="1"/>
</dbReference>
<dbReference type="InterPro" id="IPR013783">
    <property type="entry name" value="Ig-like_fold"/>
</dbReference>
<evidence type="ECO:0000313" key="12">
    <source>
        <dbReference type="Proteomes" id="UP000027822"/>
    </source>
</evidence>
<keyword evidence="6 8" id="KW-0326">Glycosidase</keyword>
<evidence type="ECO:0000256" key="6">
    <source>
        <dbReference type="ARBA" id="ARBA00023295"/>
    </source>
</evidence>
<dbReference type="InterPro" id="IPR017853">
    <property type="entry name" value="GH"/>
</dbReference>
<reference evidence="11 12" key="1">
    <citation type="submission" date="2014-06" db="EMBL/GenBank/DDBJ databases">
        <title>Draft genome sequence of Bacillus manliponensis JCM 15802 (MCCC 1A00708).</title>
        <authorList>
            <person name="Lai Q."/>
            <person name="Liu Y."/>
            <person name="Shao Z."/>
        </authorList>
    </citation>
    <scope>NUCLEOTIDE SEQUENCE [LARGE SCALE GENOMIC DNA]</scope>
    <source>
        <strain evidence="11 12">JCM 15802</strain>
    </source>
</reference>
<dbReference type="Pfam" id="PF02839">
    <property type="entry name" value="CBM_5_12"/>
    <property type="match status" value="1"/>
</dbReference>
<dbReference type="GO" id="GO:0005576">
    <property type="term" value="C:extracellular region"/>
    <property type="evidence" value="ECO:0007669"/>
    <property type="project" value="InterPro"/>
</dbReference>
<keyword evidence="7" id="KW-0624">Polysaccharide degradation</keyword>
<dbReference type="SUPFAM" id="SSF51445">
    <property type="entry name" value="(Trans)glycosidases"/>
    <property type="match status" value="1"/>
</dbReference>
<protein>
    <recommendedName>
        <fullName evidence="2">chitinase</fullName>
        <ecNumber evidence="2">3.2.1.14</ecNumber>
    </recommendedName>
</protein>
<keyword evidence="5" id="KW-0119">Carbohydrate metabolism</keyword>